<dbReference type="AlphaFoldDB" id="A0A6C0LJZ7"/>
<accession>A0A6C0LJZ7</accession>
<proteinExistence type="predicted"/>
<protein>
    <submittedName>
        <fullName evidence="1">Uncharacterized protein</fullName>
    </submittedName>
</protein>
<evidence type="ECO:0000313" key="1">
    <source>
        <dbReference type="EMBL" id="QHU29512.1"/>
    </source>
</evidence>
<dbReference type="EMBL" id="MN740490">
    <property type="protein sequence ID" value="QHU29512.1"/>
    <property type="molecule type" value="Genomic_DNA"/>
</dbReference>
<organism evidence="1">
    <name type="scientific">viral metagenome</name>
    <dbReference type="NCBI Taxonomy" id="1070528"/>
    <lineage>
        <taxon>unclassified sequences</taxon>
        <taxon>metagenomes</taxon>
        <taxon>organismal metagenomes</taxon>
    </lineage>
</organism>
<name>A0A6C0LJZ7_9ZZZZ</name>
<reference evidence="1" key="1">
    <citation type="journal article" date="2020" name="Nature">
        <title>Giant virus diversity and host interactions through global metagenomics.</title>
        <authorList>
            <person name="Schulz F."/>
            <person name="Roux S."/>
            <person name="Paez-Espino D."/>
            <person name="Jungbluth S."/>
            <person name="Walsh D.A."/>
            <person name="Denef V.J."/>
            <person name="McMahon K.D."/>
            <person name="Konstantinidis K.T."/>
            <person name="Eloe-Fadrosh E.A."/>
            <person name="Kyrpides N.C."/>
            <person name="Woyke T."/>
        </authorList>
    </citation>
    <scope>NUCLEOTIDE SEQUENCE</scope>
    <source>
        <strain evidence="1">GVMAG-M-3300027804-48</strain>
    </source>
</reference>
<sequence length="108" mass="12434">MAKPELINAYKNARNLISQTPADKDKIISDYIDLVIKITDYNNHDGNNNNNNQLGSMLKNPLEIAIYNNFQKYGTNNDDLNNYDNNKKSTYNESAKFLVNMAKYTSYQ</sequence>